<comment type="cofactor">
    <cofactor evidence="1">
        <name>FMN</name>
        <dbReference type="ChEBI" id="CHEBI:58210"/>
    </cofactor>
</comment>
<dbReference type="InterPro" id="IPR013785">
    <property type="entry name" value="Aldolase_TIM"/>
</dbReference>
<dbReference type="VEuPathDB" id="FungiDB:H310_04551"/>
<dbReference type="GO" id="GO:0016491">
    <property type="term" value="F:oxidoreductase activity"/>
    <property type="evidence" value="ECO:0007669"/>
    <property type="project" value="UniProtKB-KW"/>
</dbReference>
<evidence type="ECO:0000256" key="2">
    <source>
        <dbReference type="ARBA" id="ARBA00001966"/>
    </source>
</evidence>
<evidence type="ECO:0008006" key="13">
    <source>
        <dbReference type="Google" id="ProtNLM"/>
    </source>
</evidence>
<keyword evidence="7" id="KW-0560">Oxidoreductase</keyword>
<dbReference type="InterPro" id="IPR051793">
    <property type="entry name" value="NADH:flavin_oxidoreductase"/>
</dbReference>
<comment type="cofactor">
    <cofactor evidence="2">
        <name>[4Fe-4S] cluster</name>
        <dbReference type="ChEBI" id="CHEBI:49883"/>
    </cofactor>
</comment>
<dbReference type="PANTHER" id="PTHR42917:SF2">
    <property type="entry name" value="2,4-DIENOYL-COA REDUCTASE [(2E)-ENOYL-COA-PRODUCING]"/>
    <property type="match status" value="1"/>
</dbReference>
<dbReference type="OrthoDB" id="276546at2759"/>
<dbReference type="SUPFAM" id="SSF51395">
    <property type="entry name" value="FMN-linked oxidoreductases"/>
    <property type="match status" value="1"/>
</dbReference>
<keyword evidence="5" id="KW-0288">FMN</keyword>
<dbReference type="Gene3D" id="3.20.20.70">
    <property type="entry name" value="Aldolase class I"/>
    <property type="match status" value="1"/>
</dbReference>
<evidence type="ECO:0000256" key="4">
    <source>
        <dbReference type="ARBA" id="ARBA00022630"/>
    </source>
</evidence>
<dbReference type="AlphaFoldDB" id="A0A024UEY3"/>
<evidence type="ECO:0000259" key="11">
    <source>
        <dbReference type="Pfam" id="PF07992"/>
    </source>
</evidence>
<evidence type="ECO:0000313" key="12">
    <source>
        <dbReference type="EMBL" id="ETW04208.1"/>
    </source>
</evidence>
<dbReference type="SUPFAM" id="SSF51905">
    <property type="entry name" value="FAD/NAD(P)-binding domain"/>
    <property type="match status" value="1"/>
</dbReference>
<dbReference type="FunFam" id="3.20.20.70:FF:000082">
    <property type="entry name" value="NADPH-dependent 2,4-dienoyl-CoA reductase"/>
    <property type="match status" value="1"/>
</dbReference>
<comment type="similarity">
    <text evidence="3">In the N-terminal section; belongs to the NADH:flavin oxidoreductase/NADH oxidase family.</text>
</comment>
<protein>
    <recommendedName>
        <fullName evidence="13">2,4-dienoyl-CoA reductase</fullName>
    </recommendedName>
</protein>
<dbReference type="Pfam" id="PF07992">
    <property type="entry name" value="Pyr_redox_2"/>
    <property type="match status" value="1"/>
</dbReference>
<dbReference type="GO" id="GO:0051536">
    <property type="term" value="F:iron-sulfur cluster binding"/>
    <property type="evidence" value="ECO:0007669"/>
    <property type="project" value="UniProtKB-KW"/>
</dbReference>
<evidence type="ECO:0000256" key="7">
    <source>
        <dbReference type="ARBA" id="ARBA00023002"/>
    </source>
</evidence>
<dbReference type="Gene3D" id="3.50.50.60">
    <property type="entry name" value="FAD/NAD(P)-binding domain"/>
    <property type="match status" value="1"/>
</dbReference>
<evidence type="ECO:0000259" key="10">
    <source>
        <dbReference type="Pfam" id="PF00724"/>
    </source>
</evidence>
<dbReference type="InterPro" id="IPR001155">
    <property type="entry name" value="OxRdtase_FMN_N"/>
</dbReference>
<dbReference type="PRINTS" id="PR00368">
    <property type="entry name" value="FADPNR"/>
</dbReference>
<evidence type="ECO:0000256" key="5">
    <source>
        <dbReference type="ARBA" id="ARBA00022643"/>
    </source>
</evidence>
<keyword evidence="9" id="KW-0411">Iron-sulfur</keyword>
<dbReference type="Gene3D" id="3.40.50.720">
    <property type="entry name" value="NAD(P)-binding Rossmann-like Domain"/>
    <property type="match status" value="1"/>
</dbReference>
<keyword evidence="4" id="KW-0285">Flavoprotein</keyword>
<dbReference type="Pfam" id="PF00724">
    <property type="entry name" value="Oxidored_FMN"/>
    <property type="match status" value="1"/>
</dbReference>
<keyword evidence="6" id="KW-0479">Metal-binding</keyword>
<dbReference type="InterPro" id="IPR036188">
    <property type="entry name" value="FAD/NAD-bd_sf"/>
</dbReference>
<reference evidence="12" key="1">
    <citation type="submission" date="2013-12" db="EMBL/GenBank/DDBJ databases">
        <title>The Genome Sequence of Aphanomyces invadans NJM9701.</title>
        <authorList>
            <consortium name="The Broad Institute Genomics Platform"/>
            <person name="Russ C."/>
            <person name="Tyler B."/>
            <person name="van West P."/>
            <person name="Dieguez-Uribeondo J."/>
            <person name="Young S.K."/>
            <person name="Zeng Q."/>
            <person name="Gargeya S."/>
            <person name="Fitzgerald M."/>
            <person name="Abouelleil A."/>
            <person name="Alvarado L."/>
            <person name="Chapman S.B."/>
            <person name="Gainer-Dewar J."/>
            <person name="Goldberg J."/>
            <person name="Griggs A."/>
            <person name="Gujja S."/>
            <person name="Hansen M."/>
            <person name="Howarth C."/>
            <person name="Imamovic A."/>
            <person name="Ireland A."/>
            <person name="Larimer J."/>
            <person name="McCowan C."/>
            <person name="Murphy C."/>
            <person name="Pearson M."/>
            <person name="Poon T.W."/>
            <person name="Priest M."/>
            <person name="Roberts A."/>
            <person name="Saif S."/>
            <person name="Shea T."/>
            <person name="Sykes S."/>
            <person name="Wortman J."/>
            <person name="Nusbaum C."/>
            <person name="Birren B."/>
        </authorList>
    </citation>
    <scope>NUCLEOTIDE SEQUENCE [LARGE SCALE GENOMIC DNA]</scope>
    <source>
        <strain evidence="12">NJM9701</strain>
    </source>
</reference>
<evidence type="ECO:0000256" key="6">
    <source>
        <dbReference type="ARBA" id="ARBA00022723"/>
    </source>
</evidence>
<sequence length="723" mass="79204">MAASKVSKYPHLLTPLDLGYTTLKNRVLMGSMHTGLEEGHSLTKLAAFFTERARGDVGLIVTGGVAPNRAGRVSPLAGKMTTSSEINRHKEVTQAVHDNGGKIAMQILHSGRYGYHPFTVAPSPIKAPIGWFTPKELSHGGIQSTIKDYVQCAVNAREAGYDGVEVMGSEGYLINQFIVKHTNKRTDEWGGDYKNRIKFPVEIVRQMRRAVGPDFIIIFRLSMLDLVQDGSSWEEIVELAKEIEAAGATLLNTGIGWHEARVPTIATSVPRGGFSWVTGKLMGEVNIPLITTNRINTPEVAEDILSKKHADMVSMARPFLADPEFVKKAKEGRADEINTCIGCNQACLDHTFKGITASCLVNPRACYETDLNYRPTQHKLKLAVVGAGPAGLACASVAAMRGHDVTLFDKHDEIGGQFNLAKKIPGKEEFYETLRYFGTNLADLMNIMVIVAKQLDKHEVKVKLGHTVSAQDLIDAKFDRVVMATGITPRKLKIEGADTSPKVVSYIDVLNGTVTLGKRVAVVGAGGIGFDVAEFATHTGTSPSLDVDLYAKEWGIDRTMTRRGGLAPRHVHETERRVYLLQRKSTKHGKDLGKTTGWIHRLSLQHRNVEMIGGITYDKVDEKGLYITKGKTKEQMLLEVDHIVVCAGQVPLRELEPALQRSHVPVFRIGGSDEASELDAKRAINQGARLGAKIESASPGDPLGPVPTLSERATTYMMQYFQK</sequence>
<dbReference type="GO" id="GO:0046872">
    <property type="term" value="F:metal ion binding"/>
    <property type="evidence" value="ECO:0007669"/>
    <property type="project" value="UniProtKB-KW"/>
</dbReference>
<accession>A0A024UEY3</accession>
<dbReference type="EMBL" id="KI913958">
    <property type="protein sequence ID" value="ETW04208.1"/>
    <property type="molecule type" value="Genomic_DNA"/>
</dbReference>
<organism evidence="12">
    <name type="scientific">Aphanomyces invadans</name>
    <dbReference type="NCBI Taxonomy" id="157072"/>
    <lineage>
        <taxon>Eukaryota</taxon>
        <taxon>Sar</taxon>
        <taxon>Stramenopiles</taxon>
        <taxon>Oomycota</taxon>
        <taxon>Saprolegniomycetes</taxon>
        <taxon>Saprolegniales</taxon>
        <taxon>Verrucalvaceae</taxon>
        <taxon>Aphanomyces</taxon>
    </lineage>
</organism>
<dbReference type="GeneID" id="20081601"/>
<name>A0A024UEY3_9STRA</name>
<dbReference type="SUPFAM" id="SSF51971">
    <property type="entry name" value="Nucleotide-binding domain"/>
    <property type="match status" value="1"/>
</dbReference>
<evidence type="ECO:0000256" key="8">
    <source>
        <dbReference type="ARBA" id="ARBA00023004"/>
    </source>
</evidence>
<proteinExistence type="inferred from homology"/>
<dbReference type="eggNOG" id="KOG1800">
    <property type="taxonomic scope" value="Eukaryota"/>
</dbReference>
<dbReference type="RefSeq" id="XP_008867164.1">
    <property type="nucleotide sequence ID" value="XM_008868942.1"/>
</dbReference>
<evidence type="ECO:0000256" key="9">
    <source>
        <dbReference type="ARBA" id="ARBA00023014"/>
    </source>
</evidence>
<evidence type="ECO:0000256" key="3">
    <source>
        <dbReference type="ARBA" id="ARBA00011048"/>
    </source>
</evidence>
<dbReference type="InterPro" id="IPR023753">
    <property type="entry name" value="FAD/NAD-binding_dom"/>
</dbReference>
<dbReference type="CDD" id="cd02930">
    <property type="entry name" value="DCR_FMN"/>
    <property type="match status" value="1"/>
</dbReference>
<keyword evidence="8" id="KW-0408">Iron</keyword>
<evidence type="ECO:0000256" key="1">
    <source>
        <dbReference type="ARBA" id="ARBA00001917"/>
    </source>
</evidence>
<gene>
    <name evidence="12" type="ORF">H310_04551</name>
</gene>
<dbReference type="eggNOG" id="KOG0134">
    <property type="taxonomic scope" value="Eukaryota"/>
</dbReference>
<dbReference type="PANTHER" id="PTHR42917">
    <property type="entry name" value="2,4-DIENOYL-COA REDUCTASE"/>
    <property type="match status" value="1"/>
</dbReference>
<dbReference type="STRING" id="157072.A0A024UEY3"/>
<feature type="domain" description="NADH:flavin oxidoreductase/NADH oxidase N-terminal" evidence="10">
    <location>
        <begin position="12"/>
        <end position="336"/>
    </location>
</feature>
<dbReference type="PRINTS" id="PR00469">
    <property type="entry name" value="PNDRDTASEII"/>
</dbReference>
<dbReference type="GO" id="GO:0010181">
    <property type="term" value="F:FMN binding"/>
    <property type="evidence" value="ECO:0007669"/>
    <property type="project" value="InterPro"/>
</dbReference>
<feature type="domain" description="FAD/NAD(P)-binding" evidence="11">
    <location>
        <begin position="381"/>
        <end position="665"/>
    </location>
</feature>